<protein>
    <recommendedName>
        <fullName evidence="3">General stress protein CsbD</fullName>
    </recommendedName>
</protein>
<organism evidence="1 2">
    <name type="scientific">Empedobacter stercoris</name>
    <dbReference type="NCBI Taxonomy" id="1628248"/>
    <lineage>
        <taxon>Bacteria</taxon>
        <taxon>Pseudomonadati</taxon>
        <taxon>Bacteroidota</taxon>
        <taxon>Flavobacteriia</taxon>
        <taxon>Flavobacteriales</taxon>
        <taxon>Weeksellaceae</taxon>
        <taxon>Empedobacter</taxon>
    </lineage>
</organism>
<proteinExistence type="predicted"/>
<evidence type="ECO:0000313" key="1">
    <source>
        <dbReference type="EMBL" id="NOJ76697.1"/>
    </source>
</evidence>
<name>A0ABX1WQ86_9FLAO</name>
<dbReference type="Proteomes" id="UP000580344">
    <property type="component" value="Unassembled WGS sequence"/>
</dbReference>
<evidence type="ECO:0008006" key="3">
    <source>
        <dbReference type="Google" id="ProtNLM"/>
    </source>
</evidence>
<gene>
    <name evidence="1" type="ORF">HMH06_12840</name>
</gene>
<reference evidence="1 2" key="1">
    <citation type="submission" date="2020-05" db="EMBL/GenBank/DDBJ databases">
        <title>Tigecycline resistant gene in Empedobacter stercoris.</title>
        <authorList>
            <person name="Chen Y."/>
            <person name="Cheng Y."/>
            <person name="Zhou K."/>
        </authorList>
    </citation>
    <scope>NUCLEOTIDE SEQUENCE [LARGE SCALE GENOMIC DNA]</scope>
    <source>
        <strain evidence="1 2">ES202</strain>
    </source>
</reference>
<comment type="caution">
    <text evidence="1">The sequence shown here is derived from an EMBL/GenBank/DDBJ whole genome shotgun (WGS) entry which is preliminary data.</text>
</comment>
<accession>A0ABX1WQ86</accession>
<sequence length="45" mass="5250">MKKGFIDRDKVDWKNLERKVLEKSKLSKDSALVEALGGFKLLMQR</sequence>
<dbReference type="EMBL" id="JABFOQ010000049">
    <property type="protein sequence ID" value="NOJ76697.1"/>
    <property type="molecule type" value="Genomic_DNA"/>
</dbReference>
<keyword evidence="2" id="KW-1185">Reference proteome</keyword>
<evidence type="ECO:0000313" key="2">
    <source>
        <dbReference type="Proteomes" id="UP000580344"/>
    </source>
</evidence>